<comment type="catalytic activity">
    <reaction evidence="8">
        <text>IMP + H2O = 5-formamido-1-(5-phospho-D-ribosyl)imidazole-4-carboxamide</text>
        <dbReference type="Rhea" id="RHEA:18445"/>
        <dbReference type="ChEBI" id="CHEBI:15377"/>
        <dbReference type="ChEBI" id="CHEBI:58053"/>
        <dbReference type="ChEBI" id="CHEBI:58467"/>
        <dbReference type="EC" id="3.5.4.10"/>
    </reaction>
</comment>
<comment type="pathway">
    <text evidence="1 8">Purine metabolism; IMP biosynthesis via de novo pathway; IMP from 5-formamido-1-(5-phospho-D-ribosyl)imidazole-4-carboxamide: step 1/1.</text>
</comment>
<evidence type="ECO:0000256" key="7">
    <source>
        <dbReference type="ARBA" id="ARBA00023268"/>
    </source>
</evidence>
<gene>
    <name evidence="8" type="primary">purH</name>
    <name evidence="10" type="ordered locus">Taci_0757</name>
</gene>
<keyword evidence="6 8" id="KW-0378">Hydrolase</keyword>
<dbReference type="Gene3D" id="3.40.50.1380">
    <property type="entry name" value="Methylglyoxal synthase-like domain"/>
    <property type="match status" value="1"/>
</dbReference>
<keyword evidence="7 8" id="KW-0511">Multifunctional enzyme</keyword>
<keyword evidence="11" id="KW-1185">Reference proteome</keyword>
<dbReference type="Pfam" id="PF02142">
    <property type="entry name" value="MGS"/>
    <property type="match status" value="1"/>
</dbReference>
<reference evidence="10 11" key="1">
    <citation type="journal article" date="2009" name="Stand. Genomic Sci.">
        <title>Complete genome sequence of Thermanaerovibrio acidaminovorans type strain (Su883).</title>
        <authorList>
            <person name="Chovatia M."/>
            <person name="Sikorski J."/>
            <person name="Schroder M."/>
            <person name="Lapidus A."/>
            <person name="Nolan M."/>
            <person name="Tice H."/>
            <person name="Glavina Del Rio T."/>
            <person name="Copeland A."/>
            <person name="Cheng J.F."/>
            <person name="Lucas S."/>
            <person name="Chen F."/>
            <person name="Bruce D."/>
            <person name="Goodwin L."/>
            <person name="Pitluck S."/>
            <person name="Ivanova N."/>
            <person name="Mavromatis K."/>
            <person name="Ovchinnikova G."/>
            <person name="Pati A."/>
            <person name="Chen A."/>
            <person name="Palaniappan K."/>
            <person name="Land M."/>
            <person name="Hauser L."/>
            <person name="Chang Y.J."/>
            <person name="Jeffries C.D."/>
            <person name="Chain P."/>
            <person name="Saunders E."/>
            <person name="Detter J.C."/>
            <person name="Brettin T."/>
            <person name="Rohde M."/>
            <person name="Goker M."/>
            <person name="Spring S."/>
            <person name="Bristow J."/>
            <person name="Markowitz V."/>
            <person name="Hugenholtz P."/>
            <person name="Kyrpides N.C."/>
            <person name="Klenk H.P."/>
            <person name="Eisen J.A."/>
        </authorList>
    </citation>
    <scope>NUCLEOTIDE SEQUENCE [LARGE SCALE GENOMIC DNA]</scope>
    <source>
        <strain evidence="11">ATCC 49978 / DSM 6589 / Su883</strain>
    </source>
</reference>
<evidence type="ECO:0000256" key="4">
    <source>
        <dbReference type="ARBA" id="ARBA00022679"/>
    </source>
</evidence>
<dbReference type="InterPro" id="IPR011607">
    <property type="entry name" value="MGS-like_dom"/>
</dbReference>
<dbReference type="EC" id="2.1.2.3" evidence="8"/>
<evidence type="ECO:0000256" key="5">
    <source>
        <dbReference type="ARBA" id="ARBA00022755"/>
    </source>
</evidence>
<comment type="pathway">
    <text evidence="2 8">Purine metabolism; IMP biosynthesis via de novo pathway; 5-formamido-1-(5-phospho-D-ribosyl)imidazole-4-carboxamide from 5-amino-1-(5-phospho-D-ribosyl)imidazole-4-carboxamide (10-formyl THF route): step 1/1.</text>
</comment>
<dbReference type="PANTHER" id="PTHR11692:SF0">
    <property type="entry name" value="BIFUNCTIONAL PURINE BIOSYNTHESIS PROTEIN ATIC"/>
    <property type="match status" value="1"/>
</dbReference>
<evidence type="ECO:0000259" key="9">
    <source>
        <dbReference type="PROSITE" id="PS51855"/>
    </source>
</evidence>
<evidence type="ECO:0000256" key="6">
    <source>
        <dbReference type="ARBA" id="ARBA00022801"/>
    </source>
</evidence>
<dbReference type="InterPro" id="IPR002695">
    <property type="entry name" value="PurH-like"/>
</dbReference>
<dbReference type="SUPFAM" id="SSF53927">
    <property type="entry name" value="Cytidine deaminase-like"/>
    <property type="match status" value="1"/>
</dbReference>
<dbReference type="STRING" id="525903.Taci_0757"/>
<accession>D1B9N7</accession>
<dbReference type="HAMAP" id="MF_00139">
    <property type="entry name" value="PurH"/>
    <property type="match status" value="1"/>
</dbReference>
<dbReference type="FunFam" id="3.40.50.1380:FF:000001">
    <property type="entry name" value="Bifunctional purine biosynthesis protein PurH"/>
    <property type="match status" value="1"/>
</dbReference>
<dbReference type="GO" id="GO:0003937">
    <property type="term" value="F:IMP cyclohydrolase activity"/>
    <property type="evidence" value="ECO:0007669"/>
    <property type="project" value="UniProtKB-UniRule"/>
</dbReference>
<dbReference type="RefSeq" id="WP_012869505.1">
    <property type="nucleotide sequence ID" value="NC_013522.1"/>
</dbReference>
<dbReference type="EnsemblBacteria" id="ACZ18990">
    <property type="protein sequence ID" value="ACZ18990"/>
    <property type="gene ID" value="Taci_0757"/>
</dbReference>
<keyword evidence="5 8" id="KW-0658">Purine biosynthesis</keyword>
<sequence length="509" mass="54772">MDQTRYAIVSAYDKSNLEGLVRAIDRAGYRIISSSGTAKFIRSLGIQVTEVEEVTGYPHLFGGRVKTLHPKVAGGILFREAEDSEEAASHQVPRIDLVVCTLYPFEEAARAQAPIEELIEKVDIGGVTLIRAAAKNHRRVAVVCHPADYESVASELDSLGAVSPKTRERLAVKAFSVTAAYDGTISAVLSDRIGTGSPMKDASIARTAIPLWRVQRLRYGENPYQEASLWDRLGEPPFRLLGGKELSYNNILDSDAALRGILLFRDSCAAVIIKHTNPCGAALGDTIGEALASAIDCDPVSAFGGIVGLTRPVDLQAAEILADRFFEVVLAPSFHPEALELLRSRRGSLRLVEATSPRMEVMLRDTLLGTLVQEDPIPVPPREEDGTWHGKRRPDLWDDLVFAWKCAALAKSNAIAVAKGGRLLGLGCGFTNRVDAAAFALGKAGDAAHGAAMASDAFLPFPDTVEVAHSKGVGAIIQPGGSVRDRDVIDRALELGLSMFMGGTRTFRH</sequence>
<protein>
    <recommendedName>
        <fullName evidence="8">Bifunctional purine biosynthesis protein PurH</fullName>
    </recommendedName>
    <domain>
        <recommendedName>
            <fullName evidence="8">Phosphoribosylaminoimidazolecarboxamide formyltransferase</fullName>
            <ecNumber evidence="8">2.1.2.3</ecNumber>
        </recommendedName>
        <alternativeName>
            <fullName evidence="8">AICAR transformylase</fullName>
        </alternativeName>
    </domain>
    <domain>
        <recommendedName>
            <fullName evidence="8">IMP cyclohydrolase</fullName>
            <ecNumber evidence="8">3.5.4.10</ecNumber>
        </recommendedName>
        <alternativeName>
            <fullName evidence="8">ATIC</fullName>
        </alternativeName>
        <alternativeName>
            <fullName evidence="8">IMP synthase</fullName>
        </alternativeName>
        <alternativeName>
            <fullName evidence="8">Inosinicase</fullName>
        </alternativeName>
    </domain>
</protein>
<dbReference type="HOGENOM" id="CLU_016316_5_2_0"/>
<evidence type="ECO:0000313" key="11">
    <source>
        <dbReference type="Proteomes" id="UP000002030"/>
    </source>
</evidence>
<evidence type="ECO:0000256" key="2">
    <source>
        <dbReference type="ARBA" id="ARBA00004954"/>
    </source>
</evidence>
<dbReference type="PANTHER" id="PTHR11692">
    <property type="entry name" value="BIFUNCTIONAL PURINE BIOSYNTHESIS PROTEIN PURH"/>
    <property type="match status" value="1"/>
</dbReference>
<evidence type="ECO:0000256" key="8">
    <source>
        <dbReference type="HAMAP-Rule" id="MF_00139"/>
    </source>
</evidence>
<dbReference type="NCBIfam" id="NF002049">
    <property type="entry name" value="PRK00881.1"/>
    <property type="match status" value="1"/>
</dbReference>
<dbReference type="PIRSF" id="PIRSF000414">
    <property type="entry name" value="AICARFT_IMPCHas"/>
    <property type="match status" value="1"/>
</dbReference>
<dbReference type="EC" id="3.5.4.10" evidence="8"/>
<comment type="similarity">
    <text evidence="3 8">Belongs to the PurH family.</text>
</comment>
<dbReference type="eggNOG" id="COG0138">
    <property type="taxonomic scope" value="Bacteria"/>
</dbReference>
<dbReference type="AlphaFoldDB" id="D1B9N7"/>
<dbReference type="PROSITE" id="PS51855">
    <property type="entry name" value="MGS"/>
    <property type="match status" value="1"/>
</dbReference>
<keyword evidence="4 8" id="KW-0808">Transferase</keyword>
<comment type="domain">
    <text evidence="8">The IMP cyclohydrolase activity resides in the N-terminal region.</text>
</comment>
<organism evidence="10 11">
    <name type="scientific">Thermanaerovibrio acidaminovorans (strain ATCC 49978 / DSM 6589 / Su883)</name>
    <name type="common">Selenomonas acidaminovorans</name>
    <dbReference type="NCBI Taxonomy" id="525903"/>
    <lineage>
        <taxon>Bacteria</taxon>
        <taxon>Thermotogati</taxon>
        <taxon>Synergistota</taxon>
        <taxon>Synergistia</taxon>
        <taxon>Synergistales</taxon>
        <taxon>Synergistaceae</taxon>
        <taxon>Thermanaerovibrio</taxon>
    </lineage>
</organism>
<dbReference type="PATRIC" id="fig|525903.6.peg.758"/>
<dbReference type="SUPFAM" id="SSF52335">
    <property type="entry name" value="Methylglyoxal synthase-like"/>
    <property type="match status" value="1"/>
</dbReference>
<dbReference type="EMBL" id="CP001818">
    <property type="protein sequence ID" value="ACZ18990.1"/>
    <property type="molecule type" value="Genomic_DNA"/>
</dbReference>
<name>D1B9N7_THEAS</name>
<dbReference type="UniPathway" id="UPA00074">
    <property type="reaction ID" value="UER00133"/>
</dbReference>
<proteinExistence type="inferred from homology"/>
<dbReference type="Proteomes" id="UP000002030">
    <property type="component" value="Chromosome"/>
</dbReference>
<dbReference type="KEGG" id="tai:Taci_0757"/>
<evidence type="ECO:0000256" key="3">
    <source>
        <dbReference type="ARBA" id="ARBA00007667"/>
    </source>
</evidence>
<dbReference type="InterPro" id="IPR024051">
    <property type="entry name" value="AICAR_Tfase_dup_dom_sf"/>
</dbReference>
<feature type="domain" description="MGS-like" evidence="9">
    <location>
        <begin position="1"/>
        <end position="144"/>
    </location>
</feature>
<dbReference type="InterPro" id="IPR036914">
    <property type="entry name" value="MGS-like_dom_sf"/>
</dbReference>
<comment type="catalytic activity">
    <reaction evidence="8">
        <text>(6R)-10-formyltetrahydrofolate + 5-amino-1-(5-phospho-beta-D-ribosyl)imidazole-4-carboxamide = 5-formamido-1-(5-phospho-D-ribosyl)imidazole-4-carboxamide + (6S)-5,6,7,8-tetrahydrofolate</text>
        <dbReference type="Rhea" id="RHEA:22192"/>
        <dbReference type="ChEBI" id="CHEBI:57453"/>
        <dbReference type="ChEBI" id="CHEBI:58467"/>
        <dbReference type="ChEBI" id="CHEBI:58475"/>
        <dbReference type="ChEBI" id="CHEBI:195366"/>
        <dbReference type="EC" id="2.1.2.3"/>
    </reaction>
</comment>
<dbReference type="Gene3D" id="3.40.140.20">
    <property type="match status" value="2"/>
</dbReference>
<dbReference type="SMART" id="SM00851">
    <property type="entry name" value="MGS"/>
    <property type="match status" value="1"/>
</dbReference>
<dbReference type="GO" id="GO:0004643">
    <property type="term" value="F:phosphoribosylaminoimidazolecarboxamide formyltransferase activity"/>
    <property type="evidence" value="ECO:0007669"/>
    <property type="project" value="UniProtKB-UniRule"/>
</dbReference>
<dbReference type="Pfam" id="PF01808">
    <property type="entry name" value="AICARFT_IMPCHas"/>
    <property type="match status" value="1"/>
</dbReference>
<dbReference type="OrthoDB" id="9802065at2"/>
<dbReference type="InterPro" id="IPR016193">
    <property type="entry name" value="Cytidine_deaminase-like"/>
</dbReference>
<dbReference type="GO" id="GO:0006189">
    <property type="term" value="P:'de novo' IMP biosynthetic process"/>
    <property type="evidence" value="ECO:0007669"/>
    <property type="project" value="UniProtKB-UniRule"/>
</dbReference>
<evidence type="ECO:0000313" key="10">
    <source>
        <dbReference type="EMBL" id="ACZ18990.1"/>
    </source>
</evidence>
<dbReference type="GO" id="GO:0005829">
    <property type="term" value="C:cytosol"/>
    <property type="evidence" value="ECO:0007669"/>
    <property type="project" value="TreeGrafter"/>
</dbReference>
<dbReference type="CDD" id="cd01421">
    <property type="entry name" value="IMPCH"/>
    <property type="match status" value="1"/>
</dbReference>
<evidence type="ECO:0000256" key="1">
    <source>
        <dbReference type="ARBA" id="ARBA00004844"/>
    </source>
</evidence>
<dbReference type="SMART" id="SM00798">
    <property type="entry name" value="AICARFT_IMPCHas"/>
    <property type="match status" value="1"/>
</dbReference>